<evidence type="ECO:0000259" key="1">
    <source>
        <dbReference type="Pfam" id="PF00534"/>
    </source>
</evidence>
<gene>
    <name evidence="3" type="ORF">LV83_03674</name>
</gene>
<dbReference type="Pfam" id="PF00534">
    <property type="entry name" value="Glycos_transf_1"/>
    <property type="match status" value="1"/>
</dbReference>
<accession>A0A327P3E5</accession>
<keyword evidence="3" id="KW-0808">Transferase</keyword>
<protein>
    <submittedName>
        <fullName evidence="3">Glycosyltransferase involved in cell wall biosynthesis</fullName>
    </submittedName>
</protein>
<feature type="domain" description="Glycosyl transferase family 1" evidence="1">
    <location>
        <begin position="188"/>
        <end position="338"/>
    </location>
</feature>
<dbReference type="EMBL" id="QLLK01000013">
    <property type="protein sequence ID" value="RAI85594.1"/>
    <property type="molecule type" value="Genomic_DNA"/>
</dbReference>
<dbReference type="CDD" id="cd03811">
    <property type="entry name" value="GT4_GT28_WabH-like"/>
    <property type="match status" value="1"/>
</dbReference>
<dbReference type="SUPFAM" id="SSF53756">
    <property type="entry name" value="UDP-Glycosyltransferase/glycogen phosphorylase"/>
    <property type="match status" value="1"/>
</dbReference>
<dbReference type="PANTHER" id="PTHR12526">
    <property type="entry name" value="GLYCOSYLTRANSFERASE"/>
    <property type="match status" value="1"/>
</dbReference>
<comment type="caution">
    <text evidence="3">The sequence shown here is derived from an EMBL/GenBank/DDBJ whole genome shotgun (WGS) entry which is preliminary data.</text>
</comment>
<dbReference type="Gene3D" id="3.40.50.2000">
    <property type="entry name" value="Glycogen Phosphorylase B"/>
    <property type="match status" value="2"/>
</dbReference>
<evidence type="ECO:0000313" key="3">
    <source>
        <dbReference type="EMBL" id="RAI85594.1"/>
    </source>
</evidence>
<dbReference type="GO" id="GO:0016757">
    <property type="term" value="F:glycosyltransferase activity"/>
    <property type="evidence" value="ECO:0007669"/>
    <property type="project" value="InterPro"/>
</dbReference>
<dbReference type="RefSeq" id="WP_111612994.1">
    <property type="nucleotide sequence ID" value="NZ_QLLK01000013.1"/>
</dbReference>
<evidence type="ECO:0000259" key="2">
    <source>
        <dbReference type="Pfam" id="PF13439"/>
    </source>
</evidence>
<reference evidence="3 4" key="1">
    <citation type="submission" date="2018-06" db="EMBL/GenBank/DDBJ databases">
        <title>Genomic Encyclopedia of Archaeal and Bacterial Type Strains, Phase II (KMG-II): from individual species to whole genera.</title>
        <authorList>
            <person name="Goeker M."/>
        </authorList>
    </citation>
    <scope>NUCLEOTIDE SEQUENCE [LARGE SCALE GENOMIC DNA]</scope>
    <source>
        <strain evidence="3 4">DSM 23446</strain>
    </source>
</reference>
<dbReference type="Pfam" id="PF13439">
    <property type="entry name" value="Glyco_transf_4"/>
    <property type="match status" value="1"/>
</dbReference>
<keyword evidence="4" id="KW-1185">Reference proteome</keyword>
<dbReference type="InterPro" id="IPR001296">
    <property type="entry name" value="Glyco_trans_1"/>
</dbReference>
<evidence type="ECO:0000313" key="4">
    <source>
        <dbReference type="Proteomes" id="UP000249610"/>
    </source>
</evidence>
<sequence length="370" mass="42316">MDKPVIIYLIDGLKFGGAERSLLEIAKRIKKYRPIFCVISDSLELLEQYQKAEIQVLHFPLPRNYRFKNNAKKLEKIIRVLNPVLIHSTLFYSDMTLRYLEIGFPKVNSLVSNSYSHRRLSQLSLKMKLKVLILKLWDISSSRKVDCFVANSEVIKTNYIKETKISESKIKVIYRGRDPLQFQKLEVVNSKLSKSPRLLSVGRLIPSKGLFGLVEAFAKFLNQFPGSTLSIAGDGPEKTNLLKKIEELNLNDSVCLLGSVQNVTRELLNTDLFIFPTFYEGLPGALIEAMMAKVPVICSDIPENRECLSEDMGIFHKVGDWGDLLSVMKISMALNDWDKRTSKAFDFASKKFDVKNIVCQYEELYDQLLK</sequence>
<dbReference type="AlphaFoldDB" id="A0A327P3E5"/>
<feature type="domain" description="Glycosyltransferase subfamily 4-like N-terminal" evidence="2">
    <location>
        <begin position="15"/>
        <end position="179"/>
    </location>
</feature>
<name>A0A327P3E5_9BACT</name>
<proteinExistence type="predicted"/>
<dbReference type="InterPro" id="IPR028098">
    <property type="entry name" value="Glyco_trans_4-like_N"/>
</dbReference>
<organism evidence="3 4">
    <name type="scientific">Algoriphagus yeomjeoni</name>
    <dbReference type="NCBI Taxonomy" id="291403"/>
    <lineage>
        <taxon>Bacteria</taxon>
        <taxon>Pseudomonadati</taxon>
        <taxon>Bacteroidota</taxon>
        <taxon>Cytophagia</taxon>
        <taxon>Cytophagales</taxon>
        <taxon>Cyclobacteriaceae</taxon>
        <taxon>Algoriphagus</taxon>
    </lineage>
</organism>
<dbReference type="PANTHER" id="PTHR12526:SF630">
    <property type="entry name" value="GLYCOSYLTRANSFERASE"/>
    <property type="match status" value="1"/>
</dbReference>
<dbReference type="Proteomes" id="UP000249610">
    <property type="component" value="Unassembled WGS sequence"/>
</dbReference>